<dbReference type="EMBL" id="BTFZ01000011">
    <property type="protein sequence ID" value="GMM36633.1"/>
    <property type="molecule type" value="Genomic_DNA"/>
</dbReference>
<proteinExistence type="inferred from homology"/>
<reference evidence="4 5" key="1">
    <citation type="journal article" date="2023" name="Elife">
        <title>Identification of key yeast species and microbe-microbe interactions impacting larval growth of Drosophila in the wild.</title>
        <authorList>
            <person name="Mure A."/>
            <person name="Sugiura Y."/>
            <person name="Maeda R."/>
            <person name="Honda K."/>
            <person name="Sakurai N."/>
            <person name="Takahashi Y."/>
            <person name="Watada M."/>
            <person name="Katoh T."/>
            <person name="Gotoh A."/>
            <person name="Gotoh Y."/>
            <person name="Taniguchi I."/>
            <person name="Nakamura K."/>
            <person name="Hayashi T."/>
            <person name="Katayama T."/>
            <person name="Uemura T."/>
            <person name="Hattori Y."/>
        </authorList>
    </citation>
    <scope>NUCLEOTIDE SEQUENCE [LARGE SCALE GENOMIC DNA]</scope>
    <source>
        <strain evidence="4 5">SC-9</strain>
    </source>
</reference>
<sequence length="361" mass="40493">MIACYPVRQVLKTRLFPVSLRNGLISSNHYSTVQTPDYIQAALSDDISTVPLSFDKFSNYESSSKNSPIVFLHGLFGSKSNNRTVAKQLSSLLTRDVYCLDLRNHGDSPHTKYHDYPSISADVEKFLKDEGLLDPQPIIIGHSMGAKTAMAIALRKPNWLKMLIAVDNAPVSYPYSAGSKFSRYVRCLQEITTLAGPHAVISRTAADDRLSKIEPSLPVRQFLLTNISRKTKSEITDEFELNKKKYQDDIHHVPAFKSKIPLGTLGSAIDNGNIAVWPYDSNYSRFGGATLFVRGTESTYVADDVLAEIGKFFPRFEVKDVKAGHWLISENPKEFVEVVKDWIEFKEEAIKDELEGNNLII</sequence>
<feature type="domain" description="AB hydrolase-1" evidence="3">
    <location>
        <begin position="68"/>
        <end position="176"/>
    </location>
</feature>
<dbReference type="RefSeq" id="XP_064853629.1">
    <property type="nucleotide sequence ID" value="XM_064997557.1"/>
</dbReference>
<dbReference type="PANTHER" id="PTHR46118">
    <property type="entry name" value="PROTEIN ABHD11"/>
    <property type="match status" value="1"/>
</dbReference>
<dbReference type="SUPFAM" id="SSF53474">
    <property type="entry name" value="alpha/beta-Hydrolases"/>
    <property type="match status" value="1"/>
</dbReference>
<gene>
    <name evidence="4" type="ORF">DASC09_039580</name>
</gene>
<dbReference type="AlphaFoldDB" id="A0AAV5QP38"/>
<dbReference type="InterPro" id="IPR029058">
    <property type="entry name" value="AB_hydrolase_fold"/>
</dbReference>
<name>A0AAV5QP38_9ASCO</name>
<keyword evidence="5" id="KW-1185">Reference proteome</keyword>
<dbReference type="PANTHER" id="PTHR46118:SF4">
    <property type="entry name" value="PROTEIN ABHD11"/>
    <property type="match status" value="1"/>
</dbReference>
<keyword evidence="2" id="KW-0378">Hydrolase</keyword>
<dbReference type="InterPro" id="IPR000073">
    <property type="entry name" value="AB_hydrolase_1"/>
</dbReference>
<evidence type="ECO:0000313" key="5">
    <source>
        <dbReference type="Proteomes" id="UP001360560"/>
    </source>
</evidence>
<dbReference type="Gene3D" id="3.40.50.1820">
    <property type="entry name" value="alpha/beta hydrolase"/>
    <property type="match status" value="1"/>
</dbReference>
<protein>
    <submittedName>
        <fullName evidence="4">Imo32 protein</fullName>
    </submittedName>
</protein>
<dbReference type="GeneID" id="90074608"/>
<dbReference type="GO" id="GO:0005739">
    <property type="term" value="C:mitochondrion"/>
    <property type="evidence" value="ECO:0007669"/>
    <property type="project" value="TreeGrafter"/>
</dbReference>
<accession>A0AAV5QP38</accession>
<dbReference type="GO" id="GO:0052689">
    <property type="term" value="F:carboxylic ester hydrolase activity"/>
    <property type="evidence" value="ECO:0007669"/>
    <property type="project" value="TreeGrafter"/>
</dbReference>
<dbReference type="Pfam" id="PF00561">
    <property type="entry name" value="Abhydrolase_1"/>
    <property type="match status" value="1"/>
</dbReference>
<comment type="similarity">
    <text evidence="1">Belongs to the AB hydrolase superfamily.</text>
</comment>
<comment type="caution">
    <text evidence="4">The sequence shown here is derived from an EMBL/GenBank/DDBJ whole genome shotgun (WGS) entry which is preliminary data.</text>
</comment>
<evidence type="ECO:0000256" key="2">
    <source>
        <dbReference type="ARBA" id="ARBA00022801"/>
    </source>
</evidence>
<evidence type="ECO:0000259" key="3">
    <source>
        <dbReference type="Pfam" id="PF00561"/>
    </source>
</evidence>
<dbReference type="Proteomes" id="UP001360560">
    <property type="component" value="Unassembled WGS sequence"/>
</dbReference>
<organism evidence="4 5">
    <name type="scientific">Saccharomycopsis crataegensis</name>
    <dbReference type="NCBI Taxonomy" id="43959"/>
    <lineage>
        <taxon>Eukaryota</taxon>
        <taxon>Fungi</taxon>
        <taxon>Dikarya</taxon>
        <taxon>Ascomycota</taxon>
        <taxon>Saccharomycotina</taxon>
        <taxon>Saccharomycetes</taxon>
        <taxon>Saccharomycopsidaceae</taxon>
        <taxon>Saccharomycopsis</taxon>
    </lineage>
</organism>
<evidence type="ECO:0000256" key="1">
    <source>
        <dbReference type="ARBA" id="ARBA00008645"/>
    </source>
</evidence>
<evidence type="ECO:0000313" key="4">
    <source>
        <dbReference type="EMBL" id="GMM36633.1"/>
    </source>
</evidence>